<evidence type="ECO:0000256" key="2">
    <source>
        <dbReference type="ARBA" id="ARBA00009935"/>
    </source>
</evidence>
<keyword evidence="4 8" id="KW-0963">Cytoplasm</keyword>
<evidence type="ECO:0000259" key="11">
    <source>
        <dbReference type="PROSITE" id="PS00906"/>
    </source>
</evidence>
<dbReference type="HAMAP" id="MF_00218">
    <property type="entry name" value="URO_D"/>
    <property type="match status" value="1"/>
</dbReference>
<dbReference type="Pfam" id="PF01208">
    <property type="entry name" value="URO-D"/>
    <property type="match status" value="1"/>
</dbReference>
<keyword evidence="6 8" id="KW-0456">Lyase</keyword>
<keyword evidence="7 8" id="KW-0627">Porphyrin biosynthesis</keyword>
<dbReference type="AlphaFoldDB" id="A0A1M6ZEG1"/>
<dbReference type="Proteomes" id="UP000189935">
    <property type="component" value="Chromosome I"/>
</dbReference>
<keyword evidence="5 8" id="KW-0210">Decarboxylase</keyword>
<evidence type="ECO:0000256" key="5">
    <source>
        <dbReference type="ARBA" id="ARBA00022793"/>
    </source>
</evidence>
<evidence type="ECO:0000256" key="8">
    <source>
        <dbReference type="HAMAP-Rule" id="MF_00218"/>
    </source>
</evidence>
<dbReference type="PANTHER" id="PTHR21091">
    <property type="entry name" value="METHYLTETRAHYDROFOLATE:HOMOCYSTEINE METHYLTRANSFERASE RELATED"/>
    <property type="match status" value="1"/>
</dbReference>
<dbReference type="SUPFAM" id="SSF51726">
    <property type="entry name" value="UROD/MetE-like"/>
    <property type="match status" value="1"/>
</dbReference>
<dbReference type="CDD" id="cd00717">
    <property type="entry name" value="URO-D"/>
    <property type="match status" value="1"/>
</dbReference>
<evidence type="ECO:0000256" key="7">
    <source>
        <dbReference type="ARBA" id="ARBA00023244"/>
    </source>
</evidence>
<dbReference type="InterPro" id="IPR006361">
    <property type="entry name" value="Uroporphyrinogen_deCO2ase_HemE"/>
</dbReference>
<dbReference type="Gene3D" id="3.20.20.210">
    <property type="match status" value="1"/>
</dbReference>
<feature type="binding site" evidence="8">
    <location>
        <begin position="86"/>
        <end position="90"/>
    </location>
    <ligand>
        <name>substrate</name>
    </ligand>
</feature>
<reference evidence="13 14" key="1">
    <citation type="submission" date="2016-11" db="EMBL/GenBank/DDBJ databases">
        <authorList>
            <person name="Jaros S."/>
            <person name="Januszkiewicz K."/>
            <person name="Wedrychowicz H."/>
        </authorList>
    </citation>
    <scope>NUCLEOTIDE SEQUENCE [LARGE SCALE GENOMIC DNA]</scope>
    <source>
        <strain evidence="13 14">GAS499</strain>
    </source>
</reference>
<comment type="function">
    <text evidence="8">Catalyzes the decarboxylation of four acetate groups of uroporphyrinogen-III to yield coproporphyrinogen-III.</text>
</comment>
<evidence type="ECO:0000259" key="12">
    <source>
        <dbReference type="PROSITE" id="PS00907"/>
    </source>
</evidence>
<gene>
    <name evidence="8" type="primary">hemE</name>
    <name evidence="13" type="ORF">SAMN05444159_5525</name>
</gene>
<evidence type="ECO:0000256" key="1">
    <source>
        <dbReference type="ARBA" id="ARBA00004804"/>
    </source>
</evidence>
<dbReference type="EC" id="4.1.1.37" evidence="3 8"/>
<feature type="site" description="Transition state stabilizer" evidence="8">
    <location>
        <position position="136"/>
    </location>
</feature>
<dbReference type="PROSITE" id="PS00907">
    <property type="entry name" value="UROD_2"/>
    <property type="match status" value="1"/>
</dbReference>
<comment type="caution">
    <text evidence="8">Lacks conserved residue(s) required for the propagation of feature annotation.</text>
</comment>
<comment type="pathway">
    <text evidence="1 8 9">Porphyrin-containing compound metabolism; protoporphyrin-IX biosynthesis; coproporphyrinogen-III from 5-aminolevulinate: step 4/4.</text>
</comment>
<feature type="domain" description="Uroporphyrinogen decarboxylase (URO-D)" evidence="12">
    <location>
        <begin position="200"/>
        <end position="216"/>
    </location>
</feature>
<evidence type="ECO:0000256" key="10">
    <source>
        <dbReference type="RuleBase" id="RU004169"/>
    </source>
</evidence>
<accession>A0A1M6ZEG1</accession>
<dbReference type="PANTHER" id="PTHR21091:SF169">
    <property type="entry name" value="UROPORPHYRINOGEN DECARBOXYLASE"/>
    <property type="match status" value="1"/>
</dbReference>
<dbReference type="FunFam" id="3.20.20.210:FF:000007">
    <property type="entry name" value="Uroporphyrinogen decarboxylase"/>
    <property type="match status" value="1"/>
</dbReference>
<dbReference type="GO" id="GO:0019353">
    <property type="term" value="P:protoporphyrinogen IX biosynthetic process from glutamate"/>
    <property type="evidence" value="ECO:0007669"/>
    <property type="project" value="TreeGrafter"/>
</dbReference>
<comment type="subunit">
    <text evidence="8">Homodimer.</text>
</comment>
<dbReference type="GO" id="GO:0005829">
    <property type="term" value="C:cytosol"/>
    <property type="evidence" value="ECO:0007669"/>
    <property type="project" value="TreeGrafter"/>
</dbReference>
<protein>
    <recommendedName>
        <fullName evidence="3 8">Uroporphyrinogen decarboxylase</fullName>
        <shortName evidence="8">UPD</shortName>
        <shortName evidence="8">URO-D</shortName>
        <ecNumber evidence="3 8">4.1.1.37</ecNumber>
    </recommendedName>
</protein>
<evidence type="ECO:0000256" key="9">
    <source>
        <dbReference type="RuleBase" id="RU000554"/>
    </source>
</evidence>
<feature type="binding site" evidence="8">
    <location>
        <position position="136"/>
    </location>
    <ligand>
        <name>substrate</name>
    </ligand>
</feature>
<dbReference type="PROSITE" id="PS00906">
    <property type="entry name" value="UROD_1"/>
    <property type="match status" value="1"/>
</dbReference>
<dbReference type="InterPro" id="IPR000257">
    <property type="entry name" value="Uroporphyrinogen_deCOase"/>
</dbReference>
<dbReference type="GO" id="GO:0004853">
    <property type="term" value="F:uroporphyrinogen decarboxylase activity"/>
    <property type="evidence" value="ECO:0007669"/>
    <property type="project" value="UniProtKB-UniRule"/>
</dbReference>
<evidence type="ECO:0000256" key="6">
    <source>
        <dbReference type="ARBA" id="ARBA00023239"/>
    </source>
</evidence>
<dbReference type="EMBL" id="LT670844">
    <property type="protein sequence ID" value="SHL28882.1"/>
    <property type="molecule type" value="Genomic_DNA"/>
</dbReference>
<name>A0A1M6ZEG1_9BRAD</name>
<sequence>MAKKPGRHGLSGLFVGFSALLPEVAAAGARGSLGQVRIRSVSGGSIEPPDHPITDKARLTQAQLTKPFLEVLSGHRLKVPPVWMMRQAGRYLPEYRELRAKAGGFLDLCFTPEFAAEVTLQPIRRFNFDAAIIFSDILVIPYALGRSVRFEAGEGPRLDPLDTPEKVETLAEQADFGKLEPVYEALRRVRRELDSKIALIGFCGAPWTVATYMVAGQGTPDQAPARMMAYRHPEAFADIIDVLVENSIGYLLGQLAAGADVLQLFDTWAGVLPPREFARWSVEPTRRIVEGVRKKVPGAKIIGFPRGAGALLPGYVEATGVDAVSIDWAAEPALIRERVQNRVAIQGNLDPLALIAGGAALDAAVDDVLSNYAKGRLIFNLGHGILPETPIAHVEQMLKRVRAYKG</sequence>
<dbReference type="UniPathway" id="UPA00251">
    <property type="reaction ID" value="UER00321"/>
</dbReference>
<comment type="subcellular location">
    <subcellularLocation>
        <location evidence="8">Cytoplasm</location>
    </subcellularLocation>
</comment>
<comment type="similarity">
    <text evidence="2 8 10">Belongs to the uroporphyrinogen decarboxylase family.</text>
</comment>
<feature type="domain" description="Uroporphyrinogen decarboxylase (URO-D)" evidence="11">
    <location>
        <begin position="81"/>
        <end position="90"/>
    </location>
</feature>
<feature type="binding site" evidence="8">
    <location>
        <position position="212"/>
    </location>
    <ligand>
        <name>substrate</name>
    </ligand>
</feature>
<proteinExistence type="inferred from homology"/>
<feature type="binding site" evidence="8">
    <location>
        <position position="383"/>
    </location>
    <ligand>
        <name>substrate</name>
    </ligand>
</feature>
<evidence type="ECO:0000313" key="13">
    <source>
        <dbReference type="EMBL" id="SHL28882.1"/>
    </source>
</evidence>
<feature type="binding site" evidence="8">
    <location>
        <position position="267"/>
    </location>
    <ligand>
        <name>substrate</name>
    </ligand>
</feature>
<dbReference type="NCBIfam" id="TIGR01464">
    <property type="entry name" value="hemE"/>
    <property type="match status" value="1"/>
</dbReference>
<organism evidence="13 14">
    <name type="scientific">Bradyrhizobium lablabi</name>
    <dbReference type="NCBI Taxonomy" id="722472"/>
    <lineage>
        <taxon>Bacteria</taxon>
        <taxon>Pseudomonadati</taxon>
        <taxon>Pseudomonadota</taxon>
        <taxon>Alphaproteobacteria</taxon>
        <taxon>Hyphomicrobiales</taxon>
        <taxon>Nitrobacteraceae</taxon>
        <taxon>Bradyrhizobium</taxon>
    </lineage>
</organism>
<evidence type="ECO:0000313" key="14">
    <source>
        <dbReference type="Proteomes" id="UP000189935"/>
    </source>
</evidence>
<evidence type="ECO:0000256" key="4">
    <source>
        <dbReference type="ARBA" id="ARBA00022490"/>
    </source>
</evidence>
<comment type="catalytic activity">
    <reaction evidence="8 9">
        <text>uroporphyrinogen III + 4 H(+) = coproporphyrinogen III + 4 CO2</text>
        <dbReference type="Rhea" id="RHEA:19865"/>
        <dbReference type="ChEBI" id="CHEBI:15378"/>
        <dbReference type="ChEBI" id="CHEBI:16526"/>
        <dbReference type="ChEBI" id="CHEBI:57308"/>
        <dbReference type="ChEBI" id="CHEBI:57309"/>
        <dbReference type="EC" id="4.1.1.37"/>
    </reaction>
</comment>
<evidence type="ECO:0000256" key="3">
    <source>
        <dbReference type="ARBA" id="ARBA00012288"/>
    </source>
</evidence>
<dbReference type="InterPro" id="IPR038071">
    <property type="entry name" value="UROD/MetE-like_sf"/>
</dbReference>